<sequence>MVNEIFVVQNPLTFATEDFVAREAIDTGSKNILVFLLEHGWDINERIHPGLNVLETLLHLGAQDRDMVMWLISHGASLNERLRHMDITGMSQAAEHASLDMVRELVDKCGGDVHRGQLLHYALKRKSQMRPGTESESNLLAASDTVEMLGCQ</sequence>
<accession>A0ABP0C4R0</accession>
<gene>
    <name evidence="1" type="ORF">SBRCBS47491_006418</name>
</gene>
<evidence type="ECO:0000313" key="1">
    <source>
        <dbReference type="EMBL" id="CAK7226993.1"/>
    </source>
</evidence>
<feature type="non-terminal residue" evidence="1">
    <location>
        <position position="152"/>
    </location>
</feature>
<evidence type="ECO:0008006" key="3">
    <source>
        <dbReference type="Google" id="ProtNLM"/>
    </source>
</evidence>
<dbReference type="Proteomes" id="UP001642406">
    <property type="component" value="Unassembled WGS sequence"/>
</dbReference>
<reference evidence="1 2" key="1">
    <citation type="submission" date="2024-01" db="EMBL/GenBank/DDBJ databases">
        <authorList>
            <person name="Allen C."/>
            <person name="Tagirdzhanova G."/>
        </authorList>
    </citation>
    <scope>NUCLEOTIDE SEQUENCE [LARGE SCALE GENOMIC DNA]</scope>
</reference>
<evidence type="ECO:0000313" key="2">
    <source>
        <dbReference type="Proteomes" id="UP001642406"/>
    </source>
</evidence>
<comment type="caution">
    <text evidence="1">The sequence shown here is derived from an EMBL/GenBank/DDBJ whole genome shotgun (WGS) entry which is preliminary data.</text>
</comment>
<protein>
    <recommendedName>
        <fullName evidence="3">Ankyrin repeat protein</fullName>
    </recommendedName>
</protein>
<dbReference type="EMBL" id="CAWUHC010000062">
    <property type="protein sequence ID" value="CAK7226993.1"/>
    <property type="molecule type" value="Genomic_DNA"/>
</dbReference>
<dbReference type="Gene3D" id="1.25.40.20">
    <property type="entry name" value="Ankyrin repeat-containing domain"/>
    <property type="match status" value="1"/>
</dbReference>
<dbReference type="SUPFAM" id="SSF48403">
    <property type="entry name" value="Ankyrin repeat"/>
    <property type="match status" value="1"/>
</dbReference>
<proteinExistence type="predicted"/>
<dbReference type="InterPro" id="IPR002110">
    <property type="entry name" value="Ankyrin_rpt"/>
</dbReference>
<keyword evidence="2" id="KW-1185">Reference proteome</keyword>
<dbReference type="SMART" id="SM00248">
    <property type="entry name" value="ANK"/>
    <property type="match status" value="3"/>
</dbReference>
<dbReference type="InterPro" id="IPR036770">
    <property type="entry name" value="Ankyrin_rpt-contain_sf"/>
</dbReference>
<name>A0ABP0C4R0_9PEZI</name>
<organism evidence="1 2">
    <name type="scientific">Sporothrix bragantina</name>
    <dbReference type="NCBI Taxonomy" id="671064"/>
    <lineage>
        <taxon>Eukaryota</taxon>
        <taxon>Fungi</taxon>
        <taxon>Dikarya</taxon>
        <taxon>Ascomycota</taxon>
        <taxon>Pezizomycotina</taxon>
        <taxon>Sordariomycetes</taxon>
        <taxon>Sordariomycetidae</taxon>
        <taxon>Ophiostomatales</taxon>
        <taxon>Ophiostomataceae</taxon>
        <taxon>Sporothrix</taxon>
    </lineage>
</organism>